<feature type="region of interest" description="Disordered" evidence="1">
    <location>
        <begin position="187"/>
        <end position="226"/>
    </location>
</feature>
<protein>
    <submittedName>
        <fullName evidence="2">Uncharacterized protein</fullName>
    </submittedName>
</protein>
<dbReference type="AlphaFoldDB" id="A0A951P9C0"/>
<evidence type="ECO:0000313" key="3">
    <source>
        <dbReference type="Proteomes" id="UP000707356"/>
    </source>
</evidence>
<comment type="caution">
    <text evidence="2">The sequence shown here is derived from an EMBL/GenBank/DDBJ whole genome shotgun (WGS) entry which is preliminary data.</text>
</comment>
<proteinExistence type="predicted"/>
<feature type="compositionally biased region" description="Basic and acidic residues" evidence="1">
    <location>
        <begin position="196"/>
        <end position="206"/>
    </location>
</feature>
<evidence type="ECO:0000256" key="1">
    <source>
        <dbReference type="SAM" id="MobiDB-lite"/>
    </source>
</evidence>
<gene>
    <name evidence="2" type="ORF">KME07_03615</name>
</gene>
<dbReference type="Proteomes" id="UP000707356">
    <property type="component" value="Unassembled WGS sequence"/>
</dbReference>
<reference evidence="2" key="2">
    <citation type="journal article" date="2022" name="Microbiol. Resour. Announc.">
        <title>Metagenome Sequencing to Explore Phylogenomics of Terrestrial Cyanobacteria.</title>
        <authorList>
            <person name="Ward R.D."/>
            <person name="Stajich J.E."/>
            <person name="Johansen J.R."/>
            <person name="Huntemann M."/>
            <person name="Clum A."/>
            <person name="Foster B."/>
            <person name="Foster B."/>
            <person name="Roux S."/>
            <person name="Palaniappan K."/>
            <person name="Varghese N."/>
            <person name="Mukherjee S."/>
            <person name="Reddy T.B.K."/>
            <person name="Daum C."/>
            <person name="Copeland A."/>
            <person name="Chen I.A."/>
            <person name="Ivanova N.N."/>
            <person name="Kyrpides N.C."/>
            <person name="Shapiro N."/>
            <person name="Eloe-Fadrosh E.A."/>
            <person name="Pietrasiak N."/>
        </authorList>
    </citation>
    <scope>NUCLEOTIDE SEQUENCE</scope>
    <source>
        <strain evidence="2">GSE-TBD4-15B</strain>
    </source>
</reference>
<evidence type="ECO:0000313" key="2">
    <source>
        <dbReference type="EMBL" id="MBW4464514.1"/>
    </source>
</evidence>
<reference evidence="2" key="1">
    <citation type="submission" date="2021-05" db="EMBL/GenBank/DDBJ databases">
        <authorList>
            <person name="Pietrasiak N."/>
            <person name="Ward R."/>
            <person name="Stajich J.E."/>
            <person name="Kurbessoian T."/>
        </authorList>
    </citation>
    <scope>NUCLEOTIDE SEQUENCE</scope>
    <source>
        <strain evidence="2">GSE-TBD4-15B</strain>
    </source>
</reference>
<accession>A0A951P9C0</accession>
<name>A0A951P9C0_9CYAN</name>
<dbReference type="EMBL" id="JAHHHV010000014">
    <property type="protein sequence ID" value="MBW4464514.1"/>
    <property type="molecule type" value="Genomic_DNA"/>
</dbReference>
<organism evidence="2 3">
    <name type="scientific">Pegethrix bostrychoides GSE-TBD4-15B</name>
    <dbReference type="NCBI Taxonomy" id="2839662"/>
    <lineage>
        <taxon>Bacteria</taxon>
        <taxon>Bacillati</taxon>
        <taxon>Cyanobacteriota</taxon>
        <taxon>Cyanophyceae</taxon>
        <taxon>Oculatellales</taxon>
        <taxon>Oculatellaceae</taxon>
        <taxon>Pegethrix</taxon>
    </lineage>
</organism>
<sequence>MPASSVKSLLSQFQSRYPTGCLSAELLTIHQEQYVVRAVIQMGGVTLATAMAADANLEAAEDRAKLRVLETLITTAPVTTAPSVASEPIYPGKAIEPAQPLLVQPLPVQPLPVPPLPTPPLTTELPMPQPTFGAAVGAVLGAEPTAMAAAMASTESERPSWEAEFQSVTQLSPLPVAEPIELEPVKAGVTSGLRTSKSERASKRSAEPAPEPAVEQPAAEPADRSEEIMRIGIEMKRLGWSTEQGREYLKRTYGKSSRSKLDDAELLDFLHYLEMQSSPLQTQTPF</sequence>